<protein>
    <recommendedName>
        <fullName evidence="5">Uricase</fullName>
        <ecNumber evidence="5">1.7.3.3</ecNumber>
    </recommendedName>
    <alternativeName>
        <fullName evidence="5">Urate oxidase</fullName>
    </alternativeName>
</protein>
<evidence type="ECO:0000256" key="2">
    <source>
        <dbReference type="ARBA" id="ARBA00009760"/>
    </source>
</evidence>
<comment type="subcellular location">
    <subcellularLocation>
        <location evidence="5">Peroxisome</location>
    </subcellularLocation>
</comment>
<accession>A0AAD5V971</accession>
<evidence type="ECO:0000256" key="1">
    <source>
        <dbReference type="ARBA" id="ARBA00004831"/>
    </source>
</evidence>
<dbReference type="GO" id="GO:0019628">
    <property type="term" value="P:urate catabolic process"/>
    <property type="evidence" value="ECO:0007669"/>
    <property type="project" value="TreeGrafter"/>
</dbReference>
<name>A0AAD5V971_9APHY</name>
<comment type="function">
    <text evidence="5">Catalyzes the oxidation of uric acid to 5-hydroxyisourate, which is further processed to form (S)-allantoin.</text>
</comment>
<evidence type="ECO:0000256" key="6">
    <source>
        <dbReference type="PIRSR" id="PIRSR000241-2"/>
    </source>
</evidence>
<feature type="binding site" evidence="6">
    <location>
        <position position="62"/>
    </location>
    <ligand>
        <name>urate</name>
        <dbReference type="ChEBI" id="CHEBI:17775"/>
    </ligand>
</feature>
<reference evidence="7" key="1">
    <citation type="submission" date="2022-07" db="EMBL/GenBank/DDBJ databases">
        <title>Genome Sequence of Physisporinus lineatus.</title>
        <authorList>
            <person name="Buettner E."/>
        </authorList>
    </citation>
    <scope>NUCLEOTIDE SEQUENCE</scope>
    <source>
        <strain evidence="7">VT162</strain>
    </source>
</reference>
<comment type="caution">
    <text evidence="7">The sequence shown here is derived from an EMBL/GenBank/DDBJ whole genome shotgun (WGS) entry which is preliminary data.</text>
</comment>
<keyword evidence="8" id="KW-1185">Reference proteome</keyword>
<feature type="binding site" evidence="6">
    <location>
        <position position="251"/>
    </location>
    <ligand>
        <name>urate</name>
        <dbReference type="ChEBI" id="CHEBI:17775"/>
    </ligand>
</feature>
<comment type="pathway">
    <text evidence="1 5">Purine metabolism; urate degradation; (S)-allantoin from urate: step 1/3.</text>
</comment>
<sequence>MSTETSIAYLSHARYGKDKVRVFRIVREGNWHHVVEYNVQALLEGDIETSYTQADNSVVVATDSGTCVDGLLCTSMMLIGFYPNTSVKNITYCDLCPPFRRDFHLSNAENPLDMAKTSPHILHPERFALHLGTFLVSKYAHIHKAFVTIEKLRWQRIAVKEGEEAKEHPYSFFRDGDDKTITSVEIDGTQGKDKLTAKVSSGIADLLGSLFHLHQASSIPELPSAVLKSSGSAFTNFVRDEFTTLIEVDDRIFSTSIDLTYTFTPFPVTLEFFESDTAGAQEKGTGTPWDGETVAASARRITLELFATDDSASVQVSRSNGISSTHACVPS</sequence>
<evidence type="ECO:0000313" key="7">
    <source>
        <dbReference type="EMBL" id="KAJ3489312.1"/>
    </source>
</evidence>
<dbReference type="PANTHER" id="PTHR42874:SF1">
    <property type="entry name" value="URICASE"/>
    <property type="match status" value="1"/>
</dbReference>
<keyword evidence="3 5" id="KW-0659">Purine metabolism</keyword>
<evidence type="ECO:0000256" key="3">
    <source>
        <dbReference type="ARBA" id="ARBA00022631"/>
    </source>
</evidence>
<dbReference type="GO" id="GO:0006145">
    <property type="term" value="P:purine nucleobase catabolic process"/>
    <property type="evidence" value="ECO:0007669"/>
    <property type="project" value="TreeGrafter"/>
</dbReference>
<feature type="binding site" evidence="6">
    <location>
        <position position="234"/>
    </location>
    <ligand>
        <name>urate</name>
        <dbReference type="ChEBI" id="CHEBI:17775"/>
    </ligand>
</feature>
<dbReference type="Gene3D" id="3.10.270.10">
    <property type="entry name" value="Urate Oxidase"/>
    <property type="match status" value="2"/>
</dbReference>
<dbReference type="Proteomes" id="UP001212997">
    <property type="component" value="Unassembled WGS sequence"/>
</dbReference>
<organism evidence="7 8">
    <name type="scientific">Meripilus lineatus</name>
    <dbReference type="NCBI Taxonomy" id="2056292"/>
    <lineage>
        <taxon>Eukaryota</taxon>
        <taxon>Fungi</taxon>
        <taxon>Dikarya</taxon>
        <taxon>Basidiomycota</taxon>
        <taxon>Agaricomycotina</taxon>
        <taxon>Agaricomycetes</taxon>
        <taxon>Polyporales</taxon>
        <taxon>Meripilaceae</taxon>
        <taxon>Meripilus</taxon>
    </lineage>
</organism>
<keyword evidence="5" id="KW-0576">Peroxisome</keyword>
<comment type="similarity">
    <text evidence="2 5">Belongs to the uricase family.</text>
</comment>
<dbReference type="GO" id="GO:0005777">
    <property type="term" value="C:peroxisome"/>
    <property type="evidence" value="ECO:0007669"/>
    <property type="project" value="UniProtKB-SubCell"/>
</dbReference>
<feature type="binding site" evidence="6">
    <location>
        <position position="62"/>
    </location>
    <ligand>
        <name>O2</name>
        <dbReference type="ChEBI" id="CHEBI:15379"/>
    </ligand>
</feature>
<dbReference type="PIRSF" id="PIRSF000241">
    <property type="entry name" value="Urate_oxidase"/>
    <property type="match status" value="1"/>
</dbReference>
<evidence type="ECO:0000256" key="4">
    <source>
        <dbReference type="ARBA" id="ARBA00023002"/>
    </source>
</evidence>
<dbReference type="InterPro" id="IPR002042">
    <property type="entry name" value="Uricase"/>
</dbReference>
<dbReference type="AlphaFoldDB" id="A0AAD5V971"/>
<feature type="binding site" evidence="6">
    <location>
        <position position="234"/>
    </location>
    <ligand>
        <name>5-hydroxyisourate</name>
        <dbReference type="ChEBI" id="CHEBI:18072"/>
    </ligand>
</feature>
<feature type="binding site" evidence="6">
    <location>
        <position position="251"/>
    </location>
    <ligand>
        <name>5-hydroxyisourate</name>
        <dbReference type="ChEBI" id="CHEBI:18072"/>
    </ligand>
</feature>
<gene>
    <name evidence="7" type="ORF">NLI96_g2235</name>
</gene>
<dbReference type="GO" id="GO:0004846">
    <property type="term" value="F:urate oxidase activity"/>
    <property type="evidence" value="ECO:0007669"/>
    <property type="project" value="UniProtKB-EC"/>
</dbReference>
<dbReference type="Pfam" id="PF01014">
    <property type="entry name" value="Uricase"/>
    <property type="match status" value="3"/>
</dbReference>
<evidence type="ECO:0000313" key="8">
    <source>
        <dbReference type="Proteomes" id="UP001212997"/>
    </source>
</evidence>
<evidence type="ECO:0000256" key="5">
    <source>
        <dbReference type="PIRNR" id="PIRNR000241"/>
    </source>
</evidence>
<comment type="catalytic activity">
    <reaction evidence="5">
        <text>urate + O2 + H2O = 5-hydroxyisourate + H2O2</text>
        <dbReference type="Rhea" id="RHEA:21368"/>
        <dbReference type="ChEBI" id="CHEBI:15377"/>
        <dbReference type="ChEBI" id="CHEBI:15379"/>
        <dbReference type="ChEBI" id="CHEBI:16240"/>
        <dbReference type="ChEBI" id="CHEBI:17775"/>
        <dbReference type="ChEBI" id="CHEBI:18072"/>
        <dbReference type="EC" id="1.7.3.3"/>
    </reaction>
</comment>
<dbReference type="PANTHER" id="PTHR42874">
    <property type="entry name" value="URICASE"/>
    <property type="match status" value="1"/>
</dbReference>
<feature type="binding site" evidence="6">
    <location>
        <position position="63"/>
    </location>
    <ligand>
        <name>5-hydroxyisourate</name>
        <dbReference type="ChEBI" id="CHEBI:18072"/>
    </ligand>
</feature>
<dbReference type="EMBL" id="JANAWD010000048">
    <property type="protein sequence ID" value="KAJ3489312.1"/>
    <property type="molecule type" value="Genomic_DNA"/>
</dbReference>
<dbReference type="SUPFAM" id="SSF55620">
    <property type="entry name" value="Tetrahydrobiopterin biosynthesis enzymes-like"/>
    <property type="match status" value="3"/>
</dbReference>
<proteinExistence type="inferred from homology"/>
<feature type="binding site" evidence="6">
    <location>
        <position position="63"/>
    </location>
    <ligand>
        <name>urate</name>
        <dbReference type="ChEBI" id="CHEBI:17775"/>
    </ligand>
</feature>
<dbReference type="EC" id="1.7.3.3" evidence="5"/>
<feature type="binding site" evidence="6">
    <location>
        <position position="62"/>
    </location>
    <ligand>
        <name>5-hydroxyisourate</name>
        <dbReference type="ChEBI" id="CHEBI:18072"/>
    </ligand>
</feature>
<keyword evidence="4 5" id="KW-0560">Oxidoreductase</keyword>